<dbReference type="InterPro" id="IPR050645">
    <property type="entry name" value="Histidine_acid_phosphatase"/>
</dbReference>
<dbReference type="SUPFAM" id="SSF53254">
    <property type="entry name" value="Phosphoglycerate mutase-like"/>
    <property type="match status" value="1"/>
</dbReference>
<evidence type="ECO:0000313" key="2">
    <source>
        <dbReference type="Proteomes" id="UP000799436"/>
    </source>
</evidence>
<name>A0A6G1LMT4_9PEZI</name>
<dbReference type="EMBL" id="ML995808">
    <property type="protein sequence ID" value="KAF2774185.1"/>
    <property type="molecule type" value="Genomic_DNA"/>
</dbReference>
<dbReference type="GO" id="GO:0016791">
    <property type="term" value="F:phosphatase activity"/>
    <property type="evidence" value="ECO:0007669"/>
    <property type="project" value="TreeGrafter"/>
</dbReference>
<keyword evidence="2" id="KW-1185">Reference proteome</keyword>
<protein>
    <submittedName>
        <fullName evidence="1">Phosphoglycerate mutase-like protein</fullName>
    </submittedName>
</protein>
<dbReference type="Proteomes" id="UP000799436">
    <property type="component" value="Unassembled WGS sequence"/>
</dbReference>
<dbReference type="PANTHER" id="PTHR11567:SF195">
    <property type="entry name" value="ACID PHOSPHATASE, PUTATIVE (AFU_ORTHOLOGUE AFUA_3G14570)-RELATED"/>
    <property type="match status" value="1"/>
</dbReference>
<sequence>MALTCNPGPLYSTFYPPNLNSTLYITNTTLYGTYDYCFMPHPRLLEYNLPEPVASGSVKANLVYLHYIQRHQRRTAYNILPGGENVKYNCSNIKPFLYAEPGDGVHAQQALRVYAATYTDPANPFDDTYADGTCQYPQLTIGGLMDGYQHGKDLWGVYSRKLGLFPKARPDRSTWFRSSESPLTQGSAGGVLRGIWPHYNKLVPLHQQASAIDTVNQGFSCDLRSTILSAIKSTALWNASLTATASLLASLSGYTQNESAWTSTFDHLEDNFQARLCNGYGLPEPWNHYWRNNPNVTTYIQTVEGLFIGEILDGFARCQNGSSNITYVDDFLHDGDIGAIAGALGITALRWPRYGKQYRFRGLLFACVLYSGQPISTIHGLLDWLPLQALVAILQPFVPGDITALCDS</sequence>
<accession>A0A6G1LMT4</accession>
<dbReference type="Gene3D" id="3.40.50.1240">
    <property type="entry name" value="Phosphoglycerate mutase-like"/>
    <property type="match status" value="1"/>
</dbReference>
<reference evidence="1" key="1">
    <citation type="journal article" date="2020" name="Stud. Mycol.">
        <title>101 Dothideomycetes genomes: a test case for predicting lifestyles and emergence of pathogens.</title>
        <authorList>
            <person name="Haridas S."/>
            <person name="Albert R."/>
            <person name="Binder M."/>
            <person name="Bloem J."/>
            <person name="Labutti K."/>
            <person name="Salamov A."/>
            <person name="Andreopoulos B."/>
            <person name="Baker S."/>
            <person name="Barry K."/>
            <person name="Bills G."/>
            <person name="Bluhm B."/>
            <person name="Cannon C."/>
            <person name="Castanera R."/>
            <person name="Culley D."/>
            <person name="Daum C."/>
            <person name="Ezra D."/>
            <person name="Gonzalez J."/>
            <person name="Henrissat B."/>
            <person name="Kuo A."/>
            <person name="Liang C."/>
            <person name="Lipzen A."/>
            <person name="Lutzoni F."/>
            <person name="Magnuson J."/>
            <person name="Mondo S."/>
            <person name="Nolan M."/>
            <person name="Ohm R."/>
            <person name="Pangilinan J."/>
            <person name="Park H.-J."/>
            <person name="Ramirez L."/>
            <person name="Alfaro M."/>
            <person name="Sun H."/>
            <person name="Tritt A."/>
            <person name="Yoshinaga Y."/>
            <person name="Zwiers L.-H."/>
            <person name="Turgeon B."/>
            <person name="Goodwin S."/>
            <person name="Spatafora J."/>
            <person name="Crous P."/>
            <person name="Grigoriev I."/>
        </authorList>
    </citation>
    <scope>NUCLEOTIDE SEQUENCE</scope>
    <source>
        <strain evidence="1">CBS 116005</strain>
    </source>
</reference>
<organism evidence="1 2">
    <name type="scientific">Teratosphaeria nubilosa</name>
    <dbReference type="NCBI Taxonomy" id="161662"/>
    <lineage>
        <taxon>Eukaryota</taxon>
        <taxon>Fungi</taxon>
        <taxon>Dikarya</taxon>
        <taxon>Ascomycota</taxon>
        <taxon>Pezizomycotina</taxon>
        <taxon>Dothideomycetes</taxon>
        <taxon>Dothideomycetidae</taxon>
        <taxon>Mycosphaerellales</taxon>
        <taxon>Teratosphaeriaceae</taxon>
        <taxon>Teratosphaeria</taxon>
    </lineage>
</organism>
<evidence type="ECO:0000313" key="1">
    <source>
        <dbReference type="EMBL" id="KAF2774185.1"/>
    </source>
</evidence>
<dbReference type="AlphaFoldDB" id="A0A6G1LMT4"/>
<dbReference type="OrthoDB" id="10262962at2759"/>
<dbReference type="InterPro" id="IPR029033">
    <property type="entry name" value="His_PPase_superfam"/>
</dbReference>
<proteinExistence type="predicted"/>
<gene>
    <name evidence="1" type="ORF">EJ03DRAFT_386548</name>
</gene>
<dbReference type="PANTHER" id="PTHR11567">
    <property type="entry name" value="ACID PHOSPHATASE-RELATED"/>
    <property type="match status" value="1"/>
</dbReference>